<gene>
    <name evidence="1" type="ORF">K2173_006509</name>
</gene>
<name>A0AAV8T552_9ROSI</name>
<reference evidence="1 2" key="1">
    <citation type="submission" date="2021-09" db="EMBL/GenBank/DDBJ databases">
        <title>Genomic insights and catalytic innovation underlie evolution of tropane alkaloids biosynthesis.</title>
        <authorList>
            <person name="Wang Y.-J."/>
            <person name="Tian T."/>
            <person name="Huang J.-P."/>
            <person name="Huang S.-X."/>
        </authorList>
    </citation>
    <scope>NUCLEOTIDE SEQUENCE [LARGE SCALE GENOMIC DNA]</scope>
    <source>
        <strain evidence="1">KIB-2018</strain>
        <tissue evidence="1">Leaf</tissue>
    </source>
</reference>
<evidence type="ECO:0000313" key="2">
    <source>
        <dbReference type="Proteomes" id="UP001159364"/>
    </source>
</evidence>
<evidence type="ECO:0000313" key="1">
    <source>
        <dbReference type="EMBL" id="KAJ8761907.1"/>
    </source>
</evidence>
<proteinExistence type="predicted"/>
<protein>
    <submittedName>
        <fullName evidence="1">Uncharacterized protein</fullName>
    </submittedName>
</protein>
<keyword evidence="2" id="KW-1185">Reference proteome</keyword>
<accession>A0AAV8T552</accession>
<dbReference type="AlphaFoldDB" id="A0AAV8T552"/>
<sequence length="79" mass="9566">MATKRTSDYALRIYRRIIRYGSEVCNEMNRKRFCLDDKSLHCFVGAGKPAMLEKLTTLRFYTIYFHWVIQFMMLKFDLI</sequence>
<organism evidence="1 2">
    <name type="scientific">Erythroxylum novogranatense</name>
    <dbReference type="NCBI Taxonomy" id="1862640"/>
    <lineage>
        <taxon>Eukaryota</taxon>
        <taxon>Viridiplantae</taxon>
        <taxon>Streptophyta</taxon>
        <taxon>Embryophyta</taxon>
        <taxon>Tracheophyta</taxon>
        <taxon>Spermatophyta</taxon>
        <taxon>Magnoliopsida</taxon>
        <taxon>eudicotyledons</taxon>
        <taxon>Gunneridae</taxon>
        <taxon>Pentapetalae</taxon>
        <taxon>rosids</taxon>
        <taxon>fabids</taxon>
        <taxon>Malpighiales</taxon>
        <taxon>Erythroxylaceae</taxon>
        <taxon>Erythroxylum</taxon>
    </lineage>
</organism>
<dbReference type="Proteomes" id="UP001159364">
    <property type="component" value="Linkage Group LG06"/>
</dbReference>
<dbReference type="EMBL" id="JAIWQS010000006">
    <property type="protein sequence ID" value="KAJ8761907.1"/>
    <property type="molecule type" value="Genomic_DNA"/>
</dbReference>
<comment type="caution">
    <text evidence="1">The sequence shown here is derived from an EMBL/GenBank/DDBJ whole genome shotgun (WGS) entry which is preliminary data.</text>
</comment>